<evidence type="ECO:0000259" key="2">
    <source>
        <dbReference type="Pfam" id="PF03703"/>
    </source>
</evidence>
<evidence type="ECO:0000313" key="3">
    <source>
        <dbReference type="EMBL" id="MFD2697282.1"/>
    </source>
</evidence>
<dbReference type="RefSeq" id="WP_379044849.1">
    <property type="nucleotide sequence ID" value="NZ_JBHULZ010000023.1"/>
</dbReference>
<dbReference type="PANTHER" id="PTHR34473:SF2">
    <property type="entry name" value="UPF0699 TRANSMEMBRANE PROTEIN YDBT"/>
    <property type="match status" value="1"/>
</dbReference>
<dbReference type="PANTHER" id="PTHR34473">
    <property type="entry name" value="UPF0699 TRANSMEMBRANE PROTEIN YDBS"/>
    <property type="match status" value="1"/>
</dbReference>
<dbReference type="PIRSF" id="PIRSF026631">
    <property type="entry name" value="UCP026631"/>
    <property type="match status" value="1"/>
</dbReference>
<accession>A0ABW5SF24</accession>
<dbReference type="Proteomes" id="UP001597357">
    <property type="component" value="Unassembled WGS sequence"/>
</dbReference>
<organism evidence="3 4">
    <name type="scientific">Mesonia sediminis</name>
    <dbReference type="NCBI Taxonomy" id="1703946"/>
    <lineage>
        <taxon>Bacteria</taxon>
        <taxon>Pseudomonadati</taxon>
        <taxon>Bacteroidota</taxon>
        <taxon>Flavobacteriia</taxon>
        <taxon>Flavobacteriales</taxon>
        <taxon>Flavobacteriaceae</taxon>
        <taxon>Mesonia</taxon>
    </lineage>
</organism>
<feature type="transmembrane region" description="Helical" evidence="1">
    <location>
        <begin position="215"/>
        <end position="234"/>
    </location>
</feature>
<feature type="transmembrane region" description="Helical" evidence="1">
    <location>
        <begin position="393"/>
        <end position="411"/>
    </location>
</feature>
<keyword evidence="1" id="KW-0812">Transmembrane</keyword>
<keyword evidence="1" id="KW-0472">Membrane</keyword>
<comment type="caution">
    <text evidence="3">The sequence shown here is derived from an EMBL/GenBank/DDBJ whole genome shotgun (WGS) entry which is preliminary data.</text>
</comment>
<dbReference type="InterPro" id="IPR014529">
    <property type="entry name" value="UCP026631"/>
</dbReference>
<protein>
    <submittedName>
        <fullName evidence="3">PH domain-containing protein</fullName>
    </submittedName>
</protein>
<dbReference type="InterPro" id="IPR005182">
    <property type="entry name" value="YdbS-like_PH"/>
</dbReference>
<feature type="transmembrane region" description="Helical" evidence="1">
    <location>
        <begin position="417"/>
        <end position="437"/>
    </location>
</feature>
<feature type="domain" description="YdbS-like PH" evidence="2">
    <location>
        <begin position="75"/>
        <end position="155"/>
    </location>
</feature>
<proteinExistence type="predicted"/>
<sequence>MPKKEQNKLFAIPQNQNKLGILFIFLYSLYKVTRGLIAIFLYSALTQKLSNYWFYITLGLSVLFLTVLVFSYLSYKNFKFHIDYKNYRFVLKQGVFSTNTLDISLQRIQQVYVKRTIIHRIIGVCSLVVESAGSSDKEIEIKALSEDKALALQQELLALKAEKYSVNKELSNDLLKEDLNENDFKQAADSISKNNVEWTYKLGLKKLLLLGLTSNYFRGLGLIIVFISTVYGQFSQFVDDNAYWNGAEEYLEKEYTSVFEITLVLVLSFFILFGLSILVSIIETILKNFELKITKKKESLEVEMGLKTNTKWSLNPNRVQIVTRSSNPLQSRFDLHQLQLALIGSDDQIKKNSLSIPALTISKMQQIQNFLFSVKLEKGEFVRMYPIWLVKRLVIITLLVVGAFFLNYFVGWFRIELLASILIPVGLILFTLQFFIFRSSKLAITPNFIIKSQGVWFKKRKYIELYKIQAFSVHEPIFLRKRKLVHITFHTAAGDLRFNYLPKRYCARLNYLLYRVESSQQAWM</sequence>
<feature type="transmembrane region" description="Helical" evidence="1">
    <location>
        <begin position="261"/>
        <end position="286"/>
    </location>
</feature>
<feature type="transmembrane region" description="Helical" evidence="1">
    <location>
        <begin position="21"/>
        <end position="46"/>
    </location>
</feature>
<feature type="transmembrane region" description="Helical" evidence="1">
    <location>
        <begin position="52"/>
        <end position="75"/>
    </location>
</feature>
<name>A0ABW5SF24_9FLAO</name>
<dbReference type="Pfam" id="PF03703">
    <property type="entry name" value="bPH_2"/>
    <property type="match status" value="2"/>
</dbReference>
<keyword evidence="1" id="KW-1133">Transmembrane helix</keyword>
<gene>
    <name evidence="3" type="ORF">ACFSQ0_04700</name>
</gene>
<reference evidence="4" key="1">
    <citation type="journal article" date="2019" name="Int. J. Syst. Evol. Microbiol.">
        <title>The Global Catalogue of Microorganisms (GCM) 10K type strain sequencing project: providing services to taxonomists for standard genome sequencing and annotation.</title>
        <authorList>
            <consortium name="The Broad Institute Genomics Platform"/>
            <consortium name="The Broad Institute Genome Sequencing Center for Infectious Disease"/>
            <person name="Wu L."/>
            <person name="Ma J."/>
        </authorList>
    </citation>
    <scope>NUCLEOTIDE SEQUENCE [LARGE SCALE GENOMIC DNA]</scope>
    <source>
        <strain evidence="4">KCTC 42255</strain>
    </source>
</reference>
<feature type="domain" description="YdbS-like PH" evidence="2">
    <location>
        <begin position="438"/>
        <end position="508"/>
    </location>
</feature>
<evidence type="ECO:0000313" key="4">
    <source>
        <dbReference type="Proteomes" id="UP001597357"/>
    </source>
</evidence>
<evidence type="ECO:0000256" key="1">
    <source>
        <dbReference type="SAM" id="Phobius"/>
    </source>
</evidence>
<keyword evidence="4" id="KW-1185">Reference proteome</keyword>
<dbReference type="EMBL" id="JBHULZ010000023">
    <property type="protein sequence ID" value="MFD2697282.1"/>
    <property type="molecule type" value="Genomic_DNA"/>
</dbReference>